<dbReference type="Pfam" id="PF08811">
    <property type="entry name" value="DUF1800"/>
    <property type="match status" value="1"/>
</dbReference>
<keyword evidence="2" id="KW-0732">Signal</keyword>
<feature type="chain" id="PRO_5037687507" description="DUF1800 domain-containing protein" evidence="2">
    <location>
        <begin position="20"/>
        <end position="574"/>
    </location>
</feature>
<gene>
    <name evidence="3" type="ORF">GCM10011309_26320</name>
</gene>
<evidence type="ECO:0008006" key="5">
    <source>
        <dbReference type="Google" id="ProtNLM"/>
    </source>
</evidence>
<protein>
    <recommendedName>
        <fullName evidence="5">DUF1800 domain-containing protein</fullName>
    </recommendedName>
</protein>
<evidence type="ECO:0000256" key="2">
    <source>
        <dbReference type="SAM" id="SignalP"/>
    </source>
</evidence>
<evidence type="ECO:0000313" key="4">
    <source>
        <dbReference type="Proteomes" id="UP000600865"/>
    </source>
</evidence>
<dbReference type="PROSITE" id="PS51257">
    <property type="entry name" value="PROKAR_LIPOPROTEIN"/>
    <property type="match status" value="1"/>
</dbReference>
<feature type="region of interest" description="Disordered" evidence="1">
    <location>
        <begin position="24"/>
        <end position="49"/>
    </location>
</feature>
<accession>A0A918NI61</accession>
<feature type="compositionally biased region" description="Low complexity" evidence="1">
    <location>
        <begin position="27"/>
        <end position="41"/>
    </location>
</feature>
<evidence type="ECO:0000256" key="1">
    <source>
        <dbReference type="SAM" id="MobiDB-lite"/>
    </source>
</evidence>
<dbReference type="Proteomes" id="UP000600865">
    <property type="component" value="Unassembled WGS sequence"/>
</dbReference>
<dbReference type="PANTHER" id="PTHR43737">
    <property type="entry name" value="BLL7424 PROTEIN"/>
    <property type="match status" value="1"/>
</dbReference>
<dbReference type="AlphaFoldDB" id="A0A918NI61"/>
<dbReference type="RefSeq" id="WP_189586993.1">
    <property type="nucleotide sequence ID" value="NZ_BMYV01000003.1"/>
</dbReference>
<organism evidence="3 4">
    <name type="scientific">Litorimonas cladophorae</name>
    <dbReference type="NCBI Taxonomy" id="1220491"/>
    <lineage>
        <taxon>Bacteria</taxon>
        <taxon>Pseudomonadati</taxon>
        <taxon>Pseudomonadota</taxon>
        <taxon>Alphaproteobacteria</taxon>
        <taxon>Maricaulales</taxon>
        <taxon>Robiginitomaculaceae</taxon>
    </lineage>
</organism>
<keyword evidence="4" id="KW-1185">Reference proteome</keyword>
<dbReference type="EMBL" id="BMYV01000003">
    <property type="protein sequence ID" value="GGX74875.1"/>
    <property type="molecule type" value="Genomic_DNA"/>
</dbReference>
<comment type="caution">
    <text evidence="3">The sequence shown here is derived from an EMBL/GenBank/DDBJ whole genome shotgun (WGS) entry which is preliminary data.</text>
</comment>
<sequence length="574" mass="63645">MRYQLKFVLGTLFAASFLAACGGGDGSSPPSSLSTPATGGDTPPPAPATKPYTNLETREEAARFLMQAGFGGTDAQIDALVGTDAADWIVNEMRKPATLTLPQMQARYGTSQDTDQNHSRMMWQTLLTADDQLRQRMTFALSQIFVISTNSFSDRGFMTAHYADILSDQAFGNYRSILEEVTYSPAMSRYLTYYRNRKGDERSGRMPDENYAREVLQLFSIGLTELELDGTPKAGELETYDNEDIIGLARVFTGLSGEGSSFKSRDHVEDWSIQRLKMFDEEHSELEKTFLGVTIPENTKGDESIQIALDTIANHPNVAPFISRQLIQRFTASSPSPDYVRRVAEVFEAGRYRAPNGQDFGVGDRGNLQAVIAAILLDESVHDDIQNTNEGKVREPVLKFVHYTRAFGAKDIDVWEEWRLNNTSDPNERLGQHPLRSASVFNFYRPGFIAPGSETGEAQLSAPEFQIVNEGASLGFTNFLTHYIMRPADDPDRYPGFQPDFTTEINLADDAATLVDHLNVKLTAGQLSEATKAEIVDVVSTLIVDGDDAEEERRKRVQTAILMIVTSAAYAVQN</sequence>
<dbReference type="InterPro" id="IPR014917">
    <property type="entry name" value="DUF1800"/>
</dbReference>
<dbReference type="PANTHER" id="PTHR43737:SF1">
    <property type="entry name" value="DUF1501 DOMAIN-CONTAINING PROTEIN"/>
    <property type="match status" value="1"/>
</dbReference>
<feature type="signal peptide" evidence="2">
    <location>
        <begin position="1"/>
        <end position="19"/>
    </location>
</feature>
<reference evidence="3 4" key="1">
    <citation type="journal article" date="2014" name="Int. J. Syst. Evol. Microbiol.">
        <title>Complete genome sequence of Corynebacterium casei LMG S-19264T (=DSM 44701T), isolated from a smear-ripened cheese.</title>
        <authorList>
            <consortium name="US DOE Joint Genome Institute (JGI-PGF)"/>
            <person name="Walter F."/>
            <person name="Albersmeier A."/>
            <person name="Kalinowski J."/>
            <person name="Ruckert C."/>
        </authorList>
    </citation>
    <scope>NUCLEOTIDE SEQUENCE [LARGE SCALE GENOMIC DNA]</scope>
    <source>
        <strain evidence="3 4">KCTC 23968</strain>
    </source>
</reference>
<name>A0A918NI61_9PROT</name>
<evidence type="ECO:0000313" key="3">
    <source>
        <dbReference type="EMBL" id="GGX74875.1"/>
    </source>
</evidence>
<proteinExistence type="predicted"/>